<reference evidence="1" key="1">
    <citation type="submission" date="2023-07" db="EMBL/GenBank/DDBJ databases">
        <authorList>
            <person name="Aktuganov G."/>
            <person name="Boyko T."/>
            <person name="Delegan Y."/>
            <person name="Galimzianova N."/>
            <person name="Gilvanova E."/>
            <person name="Korobov V."/>
            <person name="Kuzmina L."/>
            <person name="Melentiev A."/>
            <person name="Milman P."/>
            <person name="Ryabova A."/>
            <person name="Stupak E."/>
            <person name="Yasakov T."/>
            <person name="Zharikova N."/>
            <person name="Zhurenko E."/>
        </authorList>
    </citation>
    <scope>NUCLEOTIDE SEQUENCE</scope>
    <source>
        <strain evidence="1">IB-739</strain>
    </source>
</reference>
<evidence type="ECO:0000313" key="2">
    <source>
        <dbReference type="Proteomes" id="UP001168883"/>
    </source>
</evidence>
<accession>A0ABT8VGT8</accession>
<keyword evidence="2" id="KW-1185">Reference proteome</keyword>
<dbReference type="RefSeq" id="WP_302880446.1">
    <property type="nucleotide sequence ID" value="NZ_JAUMKJ010000036.1"/>
</dbReference>
<proteinExistence type="predicted"/>
<comment type="caution">
    <text evidence="1">The sequence shown here is derived from an EMBL/GenBank/DDBJ whole genome shotgun (WGS) entry which is preliminary data.</text>
</comment>
<organism evidence="1 2">
    <name type="scientific">Paenibacillus ehimensis</name>
    <dbReference type="NCBI Taxonomy" id="79264"/>
    <lineage>
        <taxon>Bacteria</taxon>
        <taxon>Bacillati</taxon>
        <taxon>Bacillota</taxon>
        <taxon>Bacilli</taxon>
        <taxon>Bacillales</taxon>
        <taxon>Paenibacillaceae</taxon>
        <taxon>Paenibacillus</taxon>
    </lineage>
</organism>
<protein>
    <recommendedName>
        <fullName evidence="3">HNH domain-containing protein</fullName>
    </recommendedName>
</protein>
<gene>
    <name evidence="1" type="ORF">Q3C12_24495</name>
</gene>
<dbReference type="Gene3D" id="1.10.30.50">
    <property type="match status" value="1"/>
</dbReference>
<dbReference type="Proteomes" id="UP001168883">
    <property type="component" value="Unassembled WGS sequence"/>
</dbReference>
<evidence type="ECO:0000313" key="1">
    <source>
        <dbReference type="EMBL" id="MDO3680176.1"/>
    </source>
</evidence>
<evidence type="ECO:0008006" key="3">
    <source>
        <dbReference type="Google" id="ProtNLM"/>
    </source>
</evidence>
<dbReference type="EMBL" id="JAUMKJ010000036">
    <property type="protein sequence ID" value="MDO3680176.1"/>
    <property type="molecule type" value="Genomic_DNA"/>
</dbReference>
<sequence>MWKLSITEEVLDIDRGIREFISDFFEVAINSDANKNSDELRKEVTNGESRIGRVAAATNVKDFIISLAKCPQRNIIKNYYVKLTTKYLDLVDGVIPPPPKLPLKSQSLVREIFDYFYESILNSKTFQKEYIPKYTGPTELKVYLRDIFGTNRKICPYCDIQWIGHADHSSIDHFFPKSNFPLLSIFISNLIVSCTGCNDRIKKAKLLLPLFHPYFHQVADHFEFIFDYECNFIVDINFTDQRDSQVRVINYFEMFKLEEMYASVLYKVREDRRKLRETVKKLFLASNPLDDRERILRNILLEEINNSIAQIILKRGFFDLTKIKYDFLLSLKTSLFETELEYLCSHLKLDNRIGNNSRLEGSTLPDPNKIA</sequence>
<name>A0ABT8VGT8_9BACL</name>